<organism evidence="2">
    <name type="scientific">Trichuris suis</name>
    <name type="common">pig whipworm</name>
    <dbReference type="NCBI Taxonomy" id="68888"/>
    <lineage>
        <taxon>Eukaryota</taxon>
        <taxon>Metazoa</taxon>
        <taxon>Ecdysozoa</taxon>
        <taxon>Nematoda</taxon>
        <taxon>Enoplea</taxon>
        <taxon>Dorylaimia</taxon>
        <taxon>Trichinellida</taxon>
        <taxon>Trichuridae</taxon>
        <taxon>Trichuris</taxon>
    </lineage>
</organism>
<keyword evidence="1" id="KW-0812">Transmembrane</keyword>
<sequence length="70" mass="8024">MQVPCCQAYADAVLRLVASMAIILFCSYLSLRQNTSLTFRLRLRLIGHPFVGTEFVRFIADPYLEEETKP</sequence>
<keyword evidence="1" id="KW-0472">Membrane</keyword>
<dbReference type="EMBL" id="KL367500">
    <property type="protein sequence ID" value="KFD68930.1"/>
    <property type="molecule type" value="Genomic_DNA"/>
</dbReference>
<feature type="transmembrane region" description="Helical" evidence="1">
    <location>
        <begin position="12"/>
        <end position="31"/>
    </location>
</feature>
<dbReference type="Proteomes" id="UP000030758">
    <property type="component" value="Unassembled WGS sequence"/>
</dbReference>
<dbReference type="AlphaFoldDB" id="A0A085NHI4"/>
<keyword evidence="1" id="KW-1133">Transmembrane helix</keyword>
<reference evidence="2" key="1">
    <citation type="journal article" date="2014" name="Nat. Genet.">
        <title>Genome and transcriptome of the porcine whipworm Trichuris suis.</title>
        <authorList>
            <person name="Jex A.R."/>
            <person name="Nejsum P."/>
            <person name="Schwarz E.M."/>
            <person name="Hu L."/>
            <person name="Young N.D."/>
            <person name="Hall R.S."/>
            <person name="Korhonen P.K."/>
            <person name="Liao S."/>
            <person name="Thamsborg S."/>
            <person name="Xia J."/>
            <person name="Xu P."/>
            <person name="Wang S."/>
            <person name="Scheerlinck J.P."/>
            <person name="Hofmann A."/>
            <person name="Sternberg P.W."/>
            <person name="Wang J."/>
            <person name="Gasser R.B."/>
        </authorList>
    </citation>
    <scope>NUCLEOTIDE SEQUENCE [LARGE SCALE GENOMIC DNA]</scope>
    <source>
        <strain evidence="2">DCEP-RM93F</strain>
    </source>
</reference>
<proteinExistence type="predicted"/>
<name>A0A085NHI4_9BILA</name>
<evidence type="ECO:0000313" key="2">
    <source>
        <dbReference type="EMBL" id="KFD68930.1"/>
    </source>
</evidence>
<protein>
    <submittedName>
        <fullName evidence="2">Uncharacterized protein</fullName>
    </submittedName>
</protein>
<accession>A0A085NHI4</accession>
<gene>
    <name evidence="2" type="ORF">M514_18960</name>
</gene>
<evidence type="ECO:0000256" key="1">
    <source>
        <dbReference type="SAM" id="Phobius"/>
    </source>
</evidence>